<name>A0AA88DX04_FICCA</name>
<gene>
    <name evidence="2" type="ORF">TIFTF001_032298</name>
</gene>
<dbReference type="EMBL" id="BTGU01000145">
    <property type="protein sequence ID" value="GMN63236.1"/>
    <property type="molecule type" value="Genomic_DNA"/>
</dbReference>
<feature type="region of interest" description="Disordered" evidence="1">
    <location>
        <begin position="48"/>
        <end position="80"/>
    </location>
</feature>
<evidence type="ECO:0000256" key="1">
    <source>
        <dbReference type="SAM" id="MobiDB-lite"/>
    </source>
</evidence>
<proteinExistence type="predicted"/>
<dbReference type="AlphaFoldDB" id="A0AA88DX04"/>
<evidence type="ECO:0000313" key="2">
    <source>
        <dbReference type="EMBL" id="GMN63236.1"/>
    </source>
</evidence>
<reference evidence="2" key="1">
    <citation type="submission" date="2023-07" db="EMBL/GenBank/DDBJ databases">
        <title>draft genome sequence of fig (Ficus carica).</title>
        <authorList>
            <person name="Takahashi T."/>
            <person name="Nishimura K."/>
        </authorList>
    </citation>
    <scope>NUCLEOTIDE SEQUENCE</scope>
</reference>
<accession>A0AA88DX04</accession>
<protein>
    <submittedName>
        <fullName evidence="2">Uncharacterized protein</fullName>
    </submittedName>
</protein>
<comment type="caution">
    <text evidence="2">The sequence shown here is derived from an EMBL/GenBank/DDBJ whole genome shotgun (WGS) entry which is preliminary data.</text>
</comment>
<organism evidence="2 3">
    <name type="scientific">Ficus carica</name>
    <name type="common">Common fig</name>
    <dbReference type="NCBI Taxonomy" id="3494"/>
    <lineage>
        <taxon>Eukaryota</taxon>
        <taxon>Viridiplantae</taxon>
        <taxon>Streptophyta</taxon>
        <taxon>Embryophyta</taxon>
        <taxon>Tracheophyta</taxon>
        <taxon>Spermatophyta</taxon>
        <taxon>Magnoliopsida</taxon>
        <taxon>eudicotyledons</taxon>
        <taxon>Gunneridae</taxon>
        <taxon>Pentapetalae</taxon>
        <taxon>rosids</taxon>
        <taxon>fabids</taxon>
        <taxon>Rosales</taxon>
        <taxon>Moraceae</taxon>
        <taxon>Ficeae</taxon>
        <taxon>Ficus</taxon>
    </lineage>
</organism>
<keyword evidence="3" id="KW-1185">Reference proteome</keyword>
<sequence length="98" mass="10334">MFRAVRSQRTGSLAEHLLCSRGNRSCARTVQCSEHLYLGGKTRSGMGLSDQPSSFAADGGLGPVPVSYRDHPPTPAAHRTVAPLPVTPVASCCSLRNA</sequence>
<evidence type="ECO:0000313" key="3">
    <source>
        <dbReference type="Proteomes" id="UP001187192"/>
    </source>
</evidence>
<dbReference type="Proteomes" id="UP001187192">
    <property type="component" value="Unassembled WGS sequence"/>
</dbReference>